<reference evidence="13" key="1">
    <citation type="journal article" date="2021" name="Genome Biol. Evol.">
        <title>A High-Quality Reference Genome for a Parasitic Bivalve with Doubly Uniparental Inheritance (Bivalvia: Unionida).</title>
        <authorList>
            <person name="Smith C.H."/>
        </authorList>
    </citation>
    <scope>NUCLEOTIDE SEQUENCE</scope>
    <source>
        <strain evidence="13">CHS0354</strain>
    </source>
</reference>
<dbReference type="CDD" id="cd06261">
    <property type="entry name" value="TM_PBP2"/>
    <property type="match status" value="1"/>
</dbReference>
<dbReference type="Pfam" id="PF01232">
    <property type="entry name" value="Mannitol_dh"/>
    <property type="match status" value="1"/>
</dbReference>
<dbReference type="Gene3D" id="3.40.50.720">
    <property type="entry name" value="NAD(P)-binding Rossmann-like Domain"/>
    <property type="match status" value="1"/>
</dbReference>
<dbReference type="PRINTS" id="PR00084">
    <property type="entry name" value="MTLDHDRGNASE"/>
</dbReference>
<dbReference type="InterPro" id="IPR035906">
    <property type="entry name" value="MetI-like_sf"/>
</dbReference>
<evidence type="ECO:0000256" key="4">
    <source>
        <dbReference type="ARBA" id="ARBA00022989"/>
    </source>
</evidence>
<keyword evidence="4 10" id="KW-1133">Transmembrane helix</keyword>
<accession>A0AAE0T5H5</accession>
<evidence type="ECO:0000313" key="13">
    <source>
        <dbReference type="EMBL" id="KAK3604134.1"/>
    </source>
</evidence>
<dbReference type="InterPro" id="IPR036291">
    <property type="entry name" value="NAD(P)-bd_dom_sf"/>
</dbReference>
<keyword evidence="6" id="KW-0520">NAD</keyword>
<keyword evidence="7 10" id="KW-0472">Membrane</keyword>
<evidence type="ECO:0000256" key="7">
    <source>
        <dbReference type="ARBA" id="ARBA00023136"/>
    </source>
</evidence>
<dbReference type="Pfam" id="PF08125">
    <property type="entry name" value="Mannitol_dh_C"/>
    <property type="match status" value="1"/>
</dbReference>
<protein>
    <recommendedName>
        <fullName evidence="8">mannitol 2-dehydrogenase</fullName>
        <ecNumber evidence="8">1.1.1.67</ecNumber>
    </recommendedName>
</protein>
<dbReference type="InterPro" id="IPR023027">
    <property type="entry name" value="Mannitol_DH_CS"/>
</dbReference>
<keyword evidence="14" id="KW-1185">Reference proteome</keyword>
<dbReference type="SUPFAM" id="SSF48179">
    <property type="entry name" value="6-phosphogluconate dehydrogenase C-terminal domain-like"/>
    <property type="match status" value="1"/>
</dbReference>
<evidence type="ECO:0000256" key="9">
    <source>
        <dbReference type="ARBA" id="ARBA00047733"/>
    </source>
</evidence>
<dbReference type="AlphaFoldDB" id="A0AAE0T5H5"/>
<evidence type="ECO:0000256" key="5">
    <source>
        <dbReference type="ARBA" id="ARBA00023002"/>
    </source>
</evidence>
<name>A0AAE0T5H5_9BIVA</name>
<dbReference type="InterPro" id="IPR000669">
    <property type="entry name" value="Mannitol_DH"/>
</dbReference>
<comment type="catalytic activity">
    <reaction evidence="9">
        <text>D-mannitol + NAD(+) = D-fructose + NADH + H(+)</text>
        <dbReference type="Rhea" id="RHEA:12084"/>
        <dbReference type="ChEBI" id="CHEBI:15378"/>
        <dbReference type="ChEBI" id="CHEBI:16899"/>
        <dbReference type="ChEBI" id="CHEBI:37721"/>
        <dbReference type="ChEBI" id="CHEBI:57540"/>
        <dbReference type="ChEBI" id="CHEBI:57945"/>
        <dbReference type="EC" id="1.1.1.67"/>
    </reaction>
</comment>
<dbReference type="GO" id="GO:0019594">
    <property type="term" value="P:mannitol metabolic process"/>
    <property type="evidence" value="ECO:0007669"/>
    <property type="project" value="InterPro"/>
</dbReference>
<dbReference type="GO" id="GO:0050086">
    <property type="term" value="F:mannitol 2-dehydrogenase activity"/>
    <property type="evidence" value="ECO:0007669"/>
    <property type="project" value="UniProtKB-EC"/>
</dbReference>
<reference evidence="13" key="3">
    <citation type="submission" date="2023-05" db="EMBL/GenBank/DDBJ databases">
        <authorList>
            <person name="Smith C.H."/>
        </authorList>
    </citation>
    <scope>NUCLEOTIDE SEQUENCE</scope>
    <source>
        <strain evidence="13">CHS0354</strain>
        <tissue evidence="13">Mantle</tissue>
    </source>
</reference>
<dbReference type="PANTHER" id="PTHR43362">
    <property type="entry name" value="MANNITOL DEHYDROGENASE DSF1-RELATED"/>
    <property type="match status" value="1"/>
</dbReference>
<sequence length="670" mass="74989">MGLTAFKTELDAISVPPLLFFSPTLENFEIVQERSNYLHYAMNSIVISAGATLLALLIAVPAAFTFAFDKKPYYKDLILWMLSTKMLPAVGVLVPIYIIFKEAGLLDTRVALIIIYTLINLPIAVWMMFSYFKEVPFQIVEAARIDGVGLFDEIRYIVCRWREASGSDDCRLFQSGRAVLVKTVGGISSGSCTDCRTRLVQSETVGAGINFRSVRLSRGTLAGIRGVEKPDYNPADITPGILHISPGGLSAPADADRRRKDWGIINVFIRPEVLPLYRAMKSQDGLYTLVTAGSQNQRRQEIIGSVVMAVDAHHAPQESDRLFCDPRIRIVTATVTEGGYYLTADGSDIDVKHLDIAGDIKGGRNTLYAYLRYGLKARMDSGGEPLTAATCDNMRHNGAMLKKGFMAFLKHCGEDALSAWTAENVAFPSAMVDRITPKSDPALCDEIERTYDYIQWVMEDNFINGRPPLEKVGVQMVSDVSDYEETKIRIINGGHCALAYFAALKGYRFFHEGMDDKALRAFIEDYTFSEVIPTLDKVKLDVKAYAELVFDRFSNRYAPDKIQRLAAEGVSRIPKFVIPVISDRMKRSQATVRGFEILASWFMVLKKDRAGMLGYKYADQENARIDGWFSALNPFEAFAADYEMWDIDPALHSTFTQQLTDTYNRLCIAY</sequence>
<evidence type="ECO:0000256" key="6">
    <source>
        <dbReference type="ARBA" id="ARBA00023027"/>
    </source>
</evidence>
<keyword evidence="3 10" id="KW-0812">Transmembrane</keyword>
<evidence type="ECO:0000256" key="3">
    <source>
        <dbReference type="ARBA" id="ARBA00022692"/>
    </source>
</evidence>
<dbReference type="GO" id="GO:0016020">
    <property type="term" value="C:membrane"/>
    <property type="evidence" value="ECO:0007669"/>
    <property type="project" value="UniProtKB-SubCell"/>
</dbReference>
<evidence type="ECO:0000259" key="12">
    <source>
        <dbReference type="Pfam" id="PF08125"/>
    </source>
</evidence>
<feature type="transmembrane region" description="Helical" evidence="10">
    <location>
        <begin position="78"/>
        <end position="100"/>
    </location>
</feature>
<feature type="transmembrane region" description="Helical" evidence="10">
    <location>
        <begin position="112"/>
        <end position="132"/>
    </location>
</feature>
<feature type="transmembrane region" description="Helical" evidence="10">
    <location>
        <begin position="44"/>
        <end position="66"/>
    </location>
</feature>
<feature type="domain" description="Mannitol dehydrogenase N-terminal" evidence="11">
    <location>
        <begin position="259"/>
        <end position="471"/>
    </location>
</feature>
<organism evidence="13 14">
    <name type="scientific">Potamilus streckersoni</name>
    <dbReference type="NCBI Taxonomy" id="2493646"/>
    <lineage>
        <taxon>Eukaryota</taxon>
        <taxon>Metazoa</taxon>
        <taxon>Spiralia</taxon>
        <taxon>Lophotrochozoa</taxon>
        <taxon>Mollusca</taxon>
        <taxon>Bivalvia</taxon>
        <taxon>Autobranchia</taxon>
        <taxon>Heteroconchia</taxon>
        <taxon>Palaeoheterodonta</taxon>
        <taxon>Unionida</taxon>
        <taxon>Unionoidea</taxon>
        <taxon>Unionidae</taxon>
        <taxon>Ambleminae</taxon>
        <taxon>Lampsilini</taxon>
        <taxon>Potamilus</taxon>
    </lineage>
</organism>
<dbReference type="EMBL" id="JAEAOA010000186">
    <property type="protein sequence ID" value="KAK3604134.1"/>
    <property type="molecule type" value="Genomic_DNA"/>
</dbReference>
<dbReference type="InterPro" id="IPR008927">
    <property type="entry name" value="6-PGluconate_DH-like_C_sf"/>
</dbReference>
<dbReference type="EC" id="1.1.1.67" evidence="8"/>
<dbReference type="InterPro" id="IPR000515">
    <property type="entry name" value="MetI-like"/>
</dbReference>
<comment type="caution">
    <text evidence="13">The sequence shown here is derived from an EMBL/GenBank/DDBJ whole genome shotgun (WGS) entry which is preliminary data.</text>
</comment>
<dbReference type="InterPro" id="IPR013328">
    <property type="entry name" value="6PGD_dom2"/>
</dbReference>
<evidence type="ECO:0000259" key="11">
    <source>
        <dbReference type="Pfam" id="PF01232"/>
    </source>
</evidence>
<dbReference type="Proteomes" id="UP001195483">
    <property type="component" value="Unassembled WGS sequence"/>
</dbReference>
<keyword evidence="5" id="KW-0560">Oxidoreductase</keyword>
<dbReference type="SUPFAM" id="SSF51735">
    <property type="entry name" value="NAD(P)-binding Rossmann-fold domains"/>
    <property type="match status" value="1"/>
</dbReference>
<gene>
    <name evidence="13" type="ORF">CHS0354_001941</name>
</gene>
<dbReference type="SUPFAM" id="SSF161098">
    <property type="entry name" value="MetI-like"/>
    <property type="match status" value="1"/>
</dbReference>
<dbReference type="InterPro" id="IPR050988">
    <property type="entry name" value="Mannitol_DH/Oxidoreductase"/>
</dbReference>
<dbReference type="GO" id="GO:0055085">
    <property type="term" value="P:transmembrane transport"/>
    <property type="evidence" value="ECO:0007669"/>
    <property type="project" value="InterPro"/>
</dbReference>
<dbReference type="Gene3D" id="1.10.3720.10">
    <property type="entry name" value="MetI-like"/>
    <property type="match status" value="1"/>
</dbReference>
<evidence type="ECO:0000256" key="2">
    <source>
        <dbReference type="ARBA" id="ARBA00006541"/>
    </source>
</evidence>
<dbReference type="PANTHER" id="PTHR43362:SF1">
    <property type="entry name" value="MANNITOL DEHYDROGENASE 2-RELATED"/>
    <property type="match status" value="1"/>
</dbReference>
<dbReference type="InterPro" id="IPR013131">
    <property type="entry name" value="Mannitol_DH_N"/>
</dbReference>
<reference evidence="13" key="2">
    <citation type="journal article" date="2021" name="Genome Biol. Evol.">
        <title>Developing a high-quality reference genome for a parasitic bivalve with doubly uniparental inheritance (Bivalvia: Unionida).</title>
        <authorList>
            <person name="Smith C.H."/>
        </authorList>
    </citation>
    <scope>NUCLEOTIDE SEQUENCE</scope>
    <source>
        <strain evidence="13">CHS0354</strain>
        <tissue evidence="13">Mantle</tissue>
    </source>
</reference>
<dbReference type="InterPro" id="IPR013118">
    <property type="entry name" value="Mannitol_DH_C"/>
</dbReference>
<feature type="domain" description="Mannitol dehydrogenase C-terminal" evidence="12">
    <location>
        <begin position="479"/>
        <end position="611"/>
    </location>
</feature>
<evidence type="ECO:0000256" key="10">
    <source>
        <dbReference type="SAM" id="Phobius"/>
    </source>
</evidence>
<comment type="subcellular location">
    <subcellularLocation>
        <location evidence="1">Membrane</location>
        <topology evidence="1">Multi-pass membrane protein</topology>
    </subcellularLocation>
</comment>
<dbReference type="Gene3D" id="1.10.1040.10">
    <property type="entry name" value="N-(1-d-carboxylethyl)-l-norvaline Dehydrogenase, domain 2"/>
    <property type="match status" value="1"/>
</dbReference>
<evidence type="ECO:0000256" key="8">
    <source>
        <dbReference type="ARBA" id="ARBA00038970"/>
    </source>
</evidence>
<proteinExistence type="inferred from homology"/>
<comment type="similarity">
    <text evidence="2">Belongs to the mannitol dehydrogenase family.</text>
</comment>
<evidence type="ECO:0000313" key="14">
    <source>
        <dbReference type="Proteomes" id="UP001195483"/>
    </source>
</evidence>
<dbReference type="PROSITE" id="PS00974">
    <property type="entry name" value="MANNITOL_DHGENASE"/>
    <property type="match status" value="1"/>
</dbReference>
<evidence type="ECO:0000256" key="1">
    <source>
        <dbReference type="ARBA" id="ARBA00004141"/>
    </source>
</evidence>